<accession>A0A0M0K4H9</accession>
<keyword evidence="3" id="KW-1185">Reference proteome</keyword>
<keyword evidence="1" id="KW-0732">Signal</keyword>
<dbReference type="PANTHER" id="PTHR43037">
    <property type="entry name" value="UNNAMED PRODUCT-RELATED"/>
    <property type="match status" value="1"/>
</dbReference>
<dbReference type="EMBL" id="JWZX01001442">
    <property type="protein sequence ID" value="KOO33730.1"/>
    <property type="molecule type" value="Genomic_DNA"/>
</dbReference>
<dbReference type="OrthoDB" id="449091at2759"/>
<comment type="caution">
    <text evidence="2">The sequence shown here is derived from an EMBL/GenBank/DDBJ whole genome shotgun (WGS) entry which is preliminary data.</text>
</comment>
<reference evidence="3" key="1">
    <citation type="journal article" date="2015" name="PLoS Genet.">
        <title>Genome Sequence and Transcriptome Analyses of Chrysochromulina tobin: Metabolic Tools for Enhanced Algal Fitness in the Prominent Order Prymnesiales (Haptophyceae).</title>
        <authorList>
            <person name="Hovde B.T."/>
            <person name="Deodato C.R."/>
            <person name="Hunsperger H.M."/>
            <person name="Ryken S.A."/>
            <person name="Yost W."/>
            <person name="Jha R.K."/>
            <person name="Patterson J."/>
            <person name="Monnat R.J. Jr."/>
            <person name="Barlow S.B."/>
            <person name="Starkenburg S.R."/>
            <person name="Cattolico R.A."/>
        </authorList>
    </citation>
    <scope>NUCLEOTIDE SEQUENCE</scope>
    <source>
        <strain evidence="3">CCMP291</strain>
    </source>
</reference>
<name>A0A0M0K4H9_9EUKA</name>
<dbReference type="PANTHER" id="PTHR43037:SF4">
    <property type="entry name" value="PEPTIDASE S9 PROLYL OLIGOPEPTIDASE CATALYTIC DOMAIN-CONTAINING PROTEIN"/>
    <property type="match status" value="1"/>
</dbReference>
<dbReference type="Gene3D" id="3.40.50.1820">
    <property type="entry name" value="alpha/beta hydrolase"/>
    <property type="match status" value="1"/>
</dbReference>
<dbReference type="Proteomes" id="UP000037460">
    <property type="component" value="Unassembled WGS sequence"/>
</dbReference>
<protein>
    <submittedName>
        <fullName evidence="2">Transmembrane protein</fullName>
    </submittedName>
</protein>
<keyword evidence="2" id="KW-0812">Transmembrane</keyword>
<organism evidence="2 3">
    <name type="scientific">Chrysochromulina tobinii</name>
    <dbReference type="NCBI Taxonomy" id="1460289"/>
    <lineage>
        <taxon>Eukaryota</taxon>
        <taxon>Haptista</taxon>
        <taxon>Haptophyta</taxon>
        <taxon>Prymnesiophyceae</taxon>
        <taxon>Prymnesiales</taxon>
        <taxon>Chrysochromulinaceae</taxon>
        <taxon>Chrysochromulina</taxon>
    </lineage>
</organism>
<dbReference type="SUPFAM" id="SSF53474">
    <property type="entry name" value="alpha/beta-Hydrolases"/>
    <property type="match status" value="1"/>
</dbReference>
<dbReference type="AlphaFoldDB" id="A0A0M0K4H9"/>
<gene>
    <name evidence="2" type="ORF">Ctob_011671</name>
</gene>
<evidence type="ECO:0000313" key="3">
    <source>
        <dbReference type="Proteomes" id="UP000037460"/>
    </source>
</evidence>
<evidence type="ECO:0000313" key="2">
    <source>
        <dbReference type="EMBL" id="KOO33730.1"/>
    </source>
</evidence>
<sequence length="887" mass="94519">MPIDKLAAAAALLPPCPHSRTSDAIRQFIALHEQPELARSCLVEQLSQKRAERSAPAWTLAAAALPKLEYLSAFLSKAKGLLNDKASSKYPASYDLFGPMPIGKNEVDGDPLAALGGAFQHWVTHHNGSGTAPAAVTSELVAGGRVTWRTVRTEPNGLFRVAWPEVPWQQLMQAMTQRAVLEVQSWAMGTLAVAEAGFYRLDCKGVHKVQLYSALAPHLPPRVVAGDIYGNSPHGSGGLGVGFLPVGAYILALRVRCVVQATPSCALIPSSSAQSMASAGGGEGPPSWSVGSPEMVPDAIRQTGRDRICGGYVALPVRNSGANGWLRNVTAHGPDVESDWEPWSRAAPFDVAPGQVRLLPVKLRLSRELTCPVLDDGRDGAVAAAAVICPLHPELCDHSRGCPAILALHGTSRPVRDSADAFKFKPEGSADADFTFGVERFWIVAPTRHGAHNWEEGGRLSALRALANMNEATAAAPGLAPFVPIDTERLLIAGHSMGGHGAWVVALQAASRVLGVASVSGWAKKETYGDSNFLFDQSVSDISSSYVEPELEALLRASVGSNHVELHLPLLADVPHLVRAGDADMTVHPFWARRIMRLANGYANAQLTELPGKEHWWWDTHRPNDGGAMNDDEMRRFFNTTWRGPPGARPPLPSLPEGYLLVAHSVGSFEGRHEGEMLAVYLSNLFLHTCTHSPPILPDVAIKLVSKEPGSVQRREVGADATTLATTLEVPGEHLVLIGGPALNLASAAVAQYWREVGHAVAWTSTGALSIGGCEMPSAGVGALLLGPKPGGGLALIIEGDSRGLRDAIAAGEPTIPPMARSPFSNTLPDYIVTGPDFQAKGYGGILAAGFFTPLWEVAEASSFRAMDCRRSSHEDSRISELRRATR</sequence>
<dbReference type="InterPro" id="IPR029058">
    <property type="entry name" value="AB_hydrolase_fold"/>
</dbReference>
<proteinExistence type="predicted"/>
<keyword evidence="2" id="KW-0472">Membrane</keyword>
<dbReference type="InterPro" id="IPR050955">
    <property type="entry name" value="Plant_Biomass_Hydrol_Est"/>
</dbReference>
<evidence type="ECO:0000256" key="1">
    <source>
        <dbReference type="ARBA" id="ARBA00022729"/>
    </source>
</evidence>